<evidence type="ECO:0000256" key="2">
    <source>
        <dbReference type="ARBA" id="ARBA00009009"/>
    </source>
</evidence>
<dbReference type="EC" id="3.5.2.6" evidence="3"/>
<dbReference type="Proteomes" id="UP000824281">
    <property type="component" value="Chromosome"/>
</dbReference>
<dbReference type="SUPFAM" id="SSF56601">
    <property type="entry name" value="beta-lactamase/transpeptidase-like"/>
    <property type="match status" value="1"/>
</dbReference>
<dbReference type="Pfam" id="PF13354">
    <property type="entry name" value="Beta-lactamase2"/>
    <property type="match status" value="1"/>
</dbReference>
<evidence type="ECO:0000313" key="6">
    <source>
        <dbReference type="Proteomes" id="UP000824281"/>
    </source>
</evidence>
<protein>
    <recommendedName>
        <fullName evidence="3">beta-lactamase</fullName>
        <ecNumber evidence="3">3.5.2.6</ecNumber>
    </recommendedName>
</protein>
<dbReference type="InterPro" id="IPR045155">
    <property type="entry name" value="Beta-lactam_cat"/>
</dbReference>
<reference evidence="5 6" key="1">
    <citation type="submission" date="2021-08" db="EMBL/GenBank/DDBJ databases">
        <title>Comparative Genomics Analysis of the Genus Qipengyuania Reveals Extensive Genetic Diversity and Metabolic Versatility, Including the Description of Fifteen Novel Species.</title>
        <authorList>
            <person name="Liu Y."/>
        </authorList>
    </citation>
    <scope>NUCLEOTIDE SEQUENCE [LARGE SCALE GENOMIC DNA]</scope>
    <source>
        <strain evidence="5 6">1NDH13</strain>
    </source>
</reference>
<keyword evidence="5" id="KW-0378">Hydrolase</keyword>
<evidence type="ECO:0000313" key="5">
    <source>
        <dbReference type="EMBL" id="QZD89736.1"/>
    </source>
</evidence>
<dbReference type="InterPro" id="IPR012338">
    <property type="entry name" value="Beta-lactam/transpept-like"/>
</dbReference>
<accession>A0ABX8ZL95</accession>
<evidence type="ECO:0000256" key="3">
    <source>
        <dbReference type="ARBA" id="ARBA00012865"/>
    </source>
</evidence>
<dbReference type="EMBL" id="CP081295">
    <property type="protein sequence ID" value="QZD89736.1"/>
    <property type="molecule type" value="Genomic_DNA"/>
</dbReference>
<name>A0ABX8ZL95_9SPHN</name>
<dbReference type="GO" id="GO:0016787">
    <property type="term" value="F:hydrolase activity"/>
    <property type="evidence" value="ECO:0007669"/>
    <property type="project" value="UniProtKB-KW"/>
</dbReference>
<sequence length="370" mass="40371">MSRSPVLFLTVAGVGAFLVLATSVSTPGESAAEFEKRITISQEEVDAPPDPELTEAQTALQAELQEIGEGFAGVVGIAITEADSLATMSYNGTAPMPQQSVSKLWVTMTALDRVDEGALDLSERVTIGREDLTVFYQPIRNIVKARGSFTTDYGDLIDRAITQSDNTANDRLLRHVGGVQAVEGFLRRNAIEGVQFGTDERTKQSRIAGLEWRQSYSQGNTFYDARDEVPEADRRAAFEDYLDNPMDGATAEGLARALARLARGDLLSEESTQLLLETMSRTKSGPRRLKGGVPAGWEFGHKTGTGQFFDGVQSGYNDVGILTAPDGTRYALVVLIGQTRASYAARMEMMQDVTRRVVRYHEARESNVEA</sequence>
<dbReference type="RefSeq" id="WP_221425216.1">
    <property type="nucleotide sequence ID" value="NZ_CP081295.1"/>
</dbReference>
<dbReference type="PANTHER" id="PTHR35333:SF3">
    <property type="entry name" value="BETA-LACTAMASE-TYPE TRANSPEPTIDASE FOLD CONTAINING PROTEIN"/>
    <property type="match status" value="1"/>
</dbReference>
<feature type="domain" description="Beta-lactamase class A catalytic" evidence="4">
    <location>
        <begin position="77"/>
        <end position="335"/>
    </location>
</feature>
<dbReference type="InterPro" id="IPR000871">
    <property type="entry name" value="Beta-lactam_class-A"/>
</dbReference>
<keyword evidence="6" id="KW-1185">Reference proteome</keyword>
<proteinExistence type="inferred from homology"/>
<evidence type="ECO:0000256" key="1">
    <source>
        <dbReference type="ARBA" id="ARBA00001526"/>
    </source>
</evidence>
<evidence type="ECO:0000259" key="4">
    <source>
        <dbReference type="Pfam" id="PF13354"/>
    </source>
</evidence>
<comment type="similarity">
    <text evidence="2">Belongs to the class-A beta-lactamase family.</text>
</comment>
<gene>
    <name evidence="5" type="ORF">K3148_13185</name>
</gene>
<organism evidence="5 6">
    <name type="scientific">Qipengyuania aurantiaca</name>
    <dbReference type="NCBI Taxonomy" id="2867233"/>
    <lineage>
        <taxon>Bacteria</taxon>
        <taxon>Pseudomonadati</taxon>
        <taxon>Pseudomonadota</taxon>
        <taxon>Alphaproteobacteria</taxon>
        <taxon>Sphingomonadales</taxon>
        <taxon>Erythrobacteraceae</taxon>
        <taxon>Qipengyuania</taxon>
    </lineage>
</organism>
<comment type="catalytic activity">
    <reaction evidence="1">
        <text>a beta-lactam + H2O = a substituted beta-amino acid</text>
        <dbReference type="Rhea" id="RHEA:20401"/>
        <dbReference type="ChEBI" id="CHEBI:15377"/>
        <dbReference type="ChEBI" id="CHEBI:35627"/>
        <dbReference type="ChEBI" id="CHEBI:140347"/>
        <dbReference type="EC" id="3.5.2.6"/>
    </reaction>
</comment>
<dbReference type="PANTHER" id="PTHR35333">
    <property type="entry name" value="BETA-LACTAMASE"/>
    <property type="match status" value="1"/>
</dbReference>
<dbReference type="Gene3D" id="3.40.710.10">
    <property type="entry name" value="DD-peptidase/beta-lactamase superfamily"/>
    <property type="match status" value="1"/>
</dbReference>